<dbReference type="FunFam" id="3.40.50.10810:FF:000009">
    <property type="entry name" value="B-TFIID TATA-box-binding protein-associated factor 1"/>
    <property type="match status" value="1"/>
</dbReference>
<keyword evidence="2" id="KW-0677">Repeat</keyword>
<proteinExistence type="predicted"/>
<dbReference type="GO" id="GO:0003677">
    <property type="term" value="F:DNA binding"/>
    <property type="evidence" value="ECO:0007669"/>
    <property type="project" value="UniProtKB-KW"/>
</dbReference>
<evidence type="ECO:0000256" key="2">
    <source>
        <dbReference type="ARBA" id="ARBA00022737"/>
    </source>
</evidence>
<protein>
    <recommendedName>
        <fullName evidence="10">Helicase ATP-binding domain-containing protein</fullName>
    </recommendedName>
</protein>
<reference evidence="11" key="1">
    <citation type="journal article" date="2023" name="Mol. Biol. Evol.">
        <title>Third-Generation Sequencing Reveals the Adaptive Role of the Epigenome in Three Deep-Sea Polychaetes.</title>
        <authorList>
            <person name="Perez M."/>
            <person name="Aroh O."/>
            <person name="Sun Y."/>
            <person name="Lan Y."/>
            <person name="Juniper S.K."/>
            <person name="Young C.R."/>
            <person name="Angers B."/>
            <person name="Qian P.Y."/>
        </authorList>
    </citation>
    <scope>NUCLEOTIDE SEQUENCE</scope>
    <source>
        <strain evidence="11">R07B-5</strain>
    </source>
</reference>
<gene>
    <name evidence="11" type="ORF">NP493_956g00006</name>
</gene>
<keyword evidence="7" id="KW-0539">Nucleus</keyword>
<dbReference type="GO" id="GO:0017025">
    <property type="term" value="F:TBP-class protein binding"/>
    <property type="evidence" value="ECO:0007669"/>
    <property type="project" value="InterPro"/>
</dbReference>
<dbReference type="GO" id="GO:0016887">
    <property type="term" value="F:ATP hydrolysis activity"/>
    <property type="evidence" value="ECO:0007669"/>
    <property type="project" value="InterPro"/>
</dbReference>
<keyword evidence="4" id="KW-0378">Hydrolase</keyword>
<dbReference type="SMART" id="SM00487">
    <property type="entry name" value="DEXDc"/>
    <property type="match status" value="1"/>
</dbReference>
<organism evidence="11 12">
    <name type="scientific">Ridgeia piscesae</name>
    <name type="common">Tubeworm</name>
    <dbReference type="NCBI Taxonomy" id="27915"/>
    <lineage>
        <taxon>Eukaryota</taxon>
        <taxon>Metazoa</taxon>
        <taxon>Spiralia</taxon>
        <taxon>Lophotrochozoa</taxon>
        <taxon>Annelida</taxon>
        <taxon>Polychaeta</taxon>
        <taxon>Sedentaria</taxon>
        <taxon>Canalipalpata</taxon>
        <taxon>Sabellida</taxon>
        <taxon>Siboglinidae</taxon>
        <taxon>Ridgeia</taxon>
    </lineage>
</organism>
<dbReference type="PANTHER" id="PTHR36498:SF1">
    <property type="entry name" value="TATA-BINDING PROTEIN-ASSOCIATED FACTOR 172"/>
    <property type="match status" value="1"/>
</dbReference>
<name>A0AAD9KJ02_RIDPI</name>
<dbReference type="Pfam" id="PF12054">
    <property type="entry name" value="DUF3535"/>
    <property type="match status" value="1"/>
</dbReference>
<dbReference type="PROSITE" id="PS51192">
    <property type="entry name" value="HELICASE_ATP_BIND_1"/>
    <property type="match status" value="1"/>
</dbReference>
<evidence type="ECO:0000313" key="12">
    <source>
        <dbReference type="Proteomes" id="UP001209878"/>
    </source>
</evidence>
<keyword evidence="4" id="KW-0347">Helicase</keyword>
<dbReference type="GO" id="GO:0005634">
    <property type="term" value="C:nucleus"/>
    <property type="evidence" value="ECO:0007669"/>
    <property type="project" value="UniProtKB-SubCell"/>
</dbReference>
<dbReference type="InterPro" id="IPR022707">
    <property type="entry name" value="Mot1_central_dom"/>
</dbReference>
<evidence type="ECO:0000256" key="4">
    <source>
        <dbReference type="ARBA" id="ARBA00022806"/>
    </source>
</evidence>
<feature type="domain" description="Helicase ATP-binding" evidence="10">
    <location>
        <begin position="1425"/>
        <end position="1598"/>
    </location>
</feature>
<dbReference type="EMBL" id="JAODUO010000956">
    <property type="protein sequence ID" value="KAK2172489.1"/>
    <property type="molecule type" value="Genomic_DNA"/>
</dbReference>
<dbReference type="InterPro" id="IPR044972">
    <property type="entry name" value="Mot1"/>
</dbReference>
<evidence type="ECO:0000256" key="1">
    <source>
        <dbReference type="ARBA" id="ARBA00004123"/>
    </source>
</evidence>
<keyword evidence="3" id="KW-0547">Nucleotide-binding</keyword>
<accession>A0AAD9KJ02</accession>
<keyword evidence="12" id="KW-1185">Reference proteome</keyword>
<dbReference type="Gene3D" id="3.40.50.300">
    <property type="entry name" value="P-loop containing nucleotide triphosphate hydrolases"/>
    <property type="match status" value="1"/>
</dbReference>
<dbReference type="InterPro" id="IPR011989">
    <property type="entry name" value="ARM-like"/>
</dbReference>
<dbReference type="Pfam" id="PF00176">
    <property type="entry name" value="SNF2-rel_dom"/>
    <property type="match status" value="1"/>
</dbReference>
<dbReference type="Gene3D" id="3.40.50.10810">
    <property type="entry name" value="Tandem AAA-ATPase domain"/>
    <property type="match status" value="1"/>
</dbReference>
<evidence type="ECO:0000313" key="11">
    <source>
        <dbReference type="EMBL" id="KAK2172489.1"/>
    </source>
</evidence>
<dbReference type="GO" id="GO:0005524">
    <property type="term" value="F:ATP binding"/>
    <property type="evidence" value="ECO:0007669"/>
    <property type="project" value="UniProtKB-KW"/>
</dbReference>
<dbReference type="Proteomes" id="UP001209878">
    <property type="component" value="Unassembled WGS sequence"/>
</dbReference>
<sequence>MTEATCQVDYAENWEVDYGLCKYVDEIGSVCYDNAQISIDPMVLDFWPAKGDGVALVHAMLDRLFLLLDTGSTAVIRKSAAEQLGQVQKLHSHELNYLLSKVHGFLGSSNWNTRIAAGQAVNAIARNVPQWQPPFATKKEEQEGPPPTNADQLQLAQFDIEKVLSHGASLLGSEGAEYDMQDEGMSLDQKERLTRQKQLLNKRLGLDVAGGLGLTTEELFKEEDLLVTQSEDQADRDRQQSCVKELLRQQLLRTHMSVRERNHAKRKAKQLAKQSSKELEPSGNSNDSFGEPTVKLRRSSSAVFEQQDQEKLLVDNAVDSVVKAEEVDEWPFEAFCQLLTNDLFSALWERRHGAATGLREVVKCHAGGAGKTAGLTHTQMEAANQLWLEDVAVRLICVLALDRFGDFVSDEVVAPVRETCAQCLGLCLRHMTPASVLQTWEVLRQLLVQRQWEVRHGGLLGLKYLLAVRQDMATSLLTLVVPVVMQGLQDGDDDVRAVAASALLPVTDQLVSLLPQYVGPITECLWFTLLDLDDLTASTNSIMSLLSSLLAKIEADTQCVNVSSLTDLMPRLWPFLTHNIASVRKAALETLHTLLSRPRNKDASEWLGPILADTMRHVLQRALLEEKKEITDIIVKVWRSILACCSGQQLVIVTAPYLGIWLCLMMQPSKIPFDPKMLIHAHHQPKKEAGDHVVVCVQKEGRRRAGNHVVFRVQQLTPSRVRHTNAADPPSQETLCYISGSKSGADSKDQGDLTVVRARVIAASRPPSQETLCYISGFKSGADSKEPGGIFPWGVGGWPACGSDSPLDAITNMLVYHLASKAAVQRYAVALIITHCDTLLEPDVCPPVLLAKLCECLTDGLYYDEIALSFTRLQTQCHDFIRTLRLTDTYPHGCVLTLEQAQALCTSVYNEVRQQLPQSQWSECDDRRQQLLDLVNQTSSEQLVLQNRVQSCIAGVLIRLKKLPPTMNPVVRPLMDAVKKETNVELQTLAAENLARLITLCSSRTPCPNPKVIRNLCSMLCADPHTTPLVGTPVTTDPTIIPAGANSGRTAGTDCDVFNGILTLHTQHQLPVSSGRGRKPASLRRDVSIDTSLCDSLLSDDHPARTALQVQLRGMMLALTTIARHCGPDLPHTAPALWQALFTHLETYSSTNSVVMTEETDMTSAQQLVNSLQVLEVTMASFHSQLHPQVGLLYHFQLHPQVGLLYHFQLHPQVGLLYHFQLHPQVGHLYHSQLHPQVGYTYHFQLHTQLQSRLPQLISCLKHRYTAVRHLAARCLGNLGKILTADTMTCVIEIVLPLLDASNTPDIEREGAIEAMANVIEQLGVALVPYMVLLVVPLLGRMSDHNTAVRLMASQCFATLIRLIPLEAGIPNPPAMKNSLVEQKERDRRFIEQLLDGSKLEIYDILVPIKAELRKYQQDGVNWLAFLNKYKLHGILCDDMGLGKTLQSICILASDHRRQKLEYERTGDVPPLPSIVLCPPTLTGHWVYEVDKFVSPEYLHPLHYTGPPLERIKLRKLVKKHNLVVASYDVVRNDIDFFSTIRWNYCILDEGHIIKNSKTKLSRAVKQLNCRHRLILSGTPIQNNVLELWSLFDFLLPGFLGSEKQFQVRYGRPILASRDAKSSSKEQEAGALAMEALHRQVLPFILRRLKEDVLHDLPPKIIQDYYCDLSPLQMKLYEDFAKSRAKKSMEERLSEGEKKTVRTERAAKMKKETGTVCTHVFQALQYLRKVCDHPALVVTKQHPQYPQLMDDLRQQGTNLHDLQHAPKLIALKQLMTDCGIGVDLDDTETPVVNQHRALIFCQLKSMLDIVEKDLLK</sequence>
<keyword evidence="6" id="KW-0238">DNA-binding</keyword>
<comment type="caution">
    <text evidence="11">The sequence shown here is derived from an EMBL/GenBank/DDBJ whole genome shotgun (WGS) entry which is preliminary data.</text>
</comment>
<evidence type="ECO:0000256" key="8">
    <source>
        <dbReference type="PROSITE-ProRule" id="PRU00103"/>
    </source>
</evidence>
<comment type="subcellular location">
    <subcellularLocation>
        <location evidence="1">Nucleus</location>
    </subcellularLocation>
</comment>
<dbReference type="SUPFAM" id="SSF48371">
    <property type="entry name" value="ARM repeat"/>
    <property type="match status" value="1"/>
</dbReference>
<dbReference type="GO" id="GO:0004386">
    <property type="term" value="F:helicase activity"/>
    <property type="evidence" value="ECO:0007669"/>
    <property type="project" value="UniProtKB-KW"/>
</dbReference>
<dbReference type="InterPro" id="IPR021133">
    <property type="entry name" value="HEAT_type_2"/>
</dbReference>
<dbReference type="InterPro" id="IPR038718">
    <property type="entry name" value="SNF2-like_sf"/>
</dbReference>
<dbReference type="PANTHER" id="PTHR36498">
    <property type="entry name" value="TATA-BINDING PROTEIN-ASSOCIATED FACTOR 172"/>
    <property type="match status" value="1"/>
</dbReference>
<dbReference type="Gene3D" id="1.25.10.10">
    <property type="entry name" value="Leucine-rich Repeat Variant"/>
    <property type="match status" value="2"/>
</dbReference>
<evidence type="ECO:0000256" key="3">
    <source>
        <dbReference type="ARBA" id="ARBA00022741"/>
    </source>
</evidence>
<dbReference type="SUPFAM" id="SSF52540">
    <property type="entry name" value="P-loop containing nucleoside triphosphate hydrolases"/>
    <property type="match status" value="2"/>
</dbReference>
<dbReference type="InterPro" id="IPR014001">
    <property type="entry name" value="Helicase_ATP-bd"/>
</dbReference>
<keyword evidence="5" id="KW-0067">ATP-binding</keyword>
<evidence type="ECO:0000256" key="5">
    <source>
        <dbReference type="ARBA" id="ARBA00022840"/>
    </source>
</evidence>
<feature type="repeat" description="HEAT" evidence="8">
    <location>
        <begin position="480"/>
        <end position="510"/>
    </location>
</feature>
<evidence type="ECO:0000256" key="9">
    <source>
        <dbReference type="SAM" id="MobiDB-lite"/>
    </source>
</evidence>
<evidence type="ECO:0000256" key="7">
    <source>
        <dbReference type="ARBA" id="ARBA00023242"/>
    </source>
</evidence>
<feature type="region of interest" description="Disordered" evidence="9">
    <location>
        <begin position="258"/>
        <end position="292"/>
    </location>
</feature>
<evidence type="ECO:0000259" key="10">
    <source>
        <dbReference type="PROSITE" id="PS51192"/>
    </source>
</evidence>
<dbReference type="CDD" id="cd17999">
    <property type="entry name" value="DEXHc_Mot1"/>
    <property type="match status" value="1"/>
</dbReference>
<dbReference type="InterPro" id="IPR044078">
    <property type="entry name" value="Mot1_ATP-bd"/>
</dbReference>
<dbReference type="InterPro" id="IPR027417">
    <property type="entry name" value="P-loop_NTPase"/>
</dbReference>
<dbReference type="InterPro" id="IPR016024">
    <property type="entry name" value="ARM-type_fold"/>
</dbReference>
<evidence type="ECO:0000256" key="6">
    <source>
        <dbReference type="ARBA" id="ARBA00023125"/>
    </source>
</evidence>
<dbReference type="InterPro" id="IPR000330">
    <property type="entry name" value="SNF2_N"/>
</dbReference>
<dbReference type="PROSITE" id="PS50077">
    <property type="entry name" value="HEAT_REPEAT"/>
    <property type="match status" value="1"/>
</dbReference>